<feature type="region of interest" description="Disordered" evidence="1">
    <location>
        <begin position="1"/>
        <end position="25"/>
    </location>
</feature>
<organism evidence="3 4">
    <name type="scientific">Biomphalaria pfeifferi</name>
    <name type="common">Bloodfluke planorb</name>
    <name type="synonym">Freshwater snail</name>
    <dbReference type="NCBI Taxonomy" id="112525"/>
    <lineage>
        <taxon>Eukaryota</taxon>
        <taxon>Metazoa</taxon>
        <taxon>Spiralia</taxon>
        <taxon>Lophotrochozoa</taxon>
        <taxon>Mollusca</taxon>
        <taxon>Gastropoda</taxon>
        <taxon>Heterobranchia</taxon>
        <taxon>Euthyneura</taxon>
        <taxon>Panpulmonata</taxon>
        <taxon>Hygrophila</taxon>
        <taxon>Lymnaeoidea</taxon>
        <taxon>Planorbidae</taxon>
        <taxon>Biomphalaria</taxon>
    </lineage>
</organism>
<dbReference type="EMBL" id="JASAOG010000210">
    <property type="protein sequence ID" value="KAK0043833.1"/>
    <property type="molecule type" value="Genomic_DNA"/>
</dbReference>
<evidence type="ECO:0000256" key="2">
    <source>
        <dbReference type="SAM" id="Phobius"/>
    </source>
</evidence>
<comment type="caution">
    <text evidence="3">The sequence shown here is derived from an EMBL/GenBank/DDBJ whole genome shotgun (WGS) entry which is preliminary data.</text>
</comment>
<feature type="transmembrane region" description="Helical" evidence="2">
    <location>
        <begin position="37"/>
        <end position="59"/>
    </location>
</feature>
<keyword evidence="2" id="KW-0812">Transmembrane</keyword>
<accession>A0AAD8EY97</accession>
<evidence type="ECO:0000313" key="3">
    <source>
        <dbReference type="EMBL" id="KAK0043833.1"/>
    </source>
</evidence>
<keyword evidence="2" id="KW-0472">Membrane</keyword>
<dbReference type="Proteomes" id="UP001233172">
    <property type="component" value="Unassembled WGS sequence"/>
</dbReference>
<name>A0AAD8EY97_BIOPF</name>
<reference evidence="3" key="1">
    <citation type="journal article" date="2023" name="PLoS Negl. Trop. Dis.">
        <title>A genome sequence for Biomphalaria pfeifferi, the major vector snail for the human-infecting parasite Schistosoma mansoni.</title>
        <authorList>
            <person name="Bu L."/>
            <person name="Lu L."/>
            <person name="Laidemitt M.R."/>
            <person name="Zhang S.M."/>
            <person name="Mutuku M."/>
            <person name="Mkoji G."/>
            <person name="Steinauer M."/>
            <person name="Loker E.S."/>
        </authorList>
    </citation>
    <scope>NUCLEOTIDE SEQUENCE</scope>
    <source>
        <strain evidence="3">KasaAsao</strain>
    </source>
</reference>
<keyword evidence="2" id="KW-1133">Transmembrane helix</keyword>
<evidence type="ECO:0000313" key="4">
    <source>
        <dbReference type="Proteomes" id="UP001233172"/>
    </source>
</evidence>
<reference evidence="3" key="2">
    <citation type="submission" date="2023-04" db="EMBL/GenBank/DDBJ databases">
        <authorList>
            <person name="Bu L."/>
            <person name="Lu L."/>
            <person name="Laidemitt M.R."/>
            <person name="Zhang S.M."/>
            <person name="Mutuku M."/>
            <person name="Mkoji G."/>
            <person name="Steinauer M."/>
            <person name="Loker E.S."/>
        </authorList>
    </citation>
    <scope>NUCLEOTIDE SEQUENCE</scope>
    <source>
        <strain evidence="3">KasaAsao</strain>
        <tissue evidence="3">Whole Snail</tissue>
    </source>
</reference>
<dbReference type="AlphaFoldDB" id="A0AAD8EY97"/>
<evidence type="ECO:0000256" key="1">
    <source>
        <dbReference type="SAM" id="MobiDB-lite"/>
    </source>
</evidence>
<keyword evidence="4" id="KW-1185">Reference proteome</keyword>
<gene>
    <name evidence="3" type="ORF">Bpfe_026715</name>
</gene>
<feature type="compositionally biased region" description="Polar residues" evidence="1">
    <location>
        <begin position="1"/>
        <end position="24"/>
    </location>
</feature>
<sequence length="287" mass="31420">MIDTKTSPSPFIKNVTTSPSNTDYQHAGNDVEGNLPLVIGCSVGGAVTIIVIFIVVFVVKKKNTRTNKKHSSPSTNTFNEFLKTEDASQTVSPSNLNYYDMRSGNTNITTESNDLKSSAIQNDNKSSDVLYSETYARNSNNNNGSHNKKFNPAHGSVYSTVDPVELNKSILRDQQVAANKAAQEPYVDVALPDQTASLYSRLRESGKDFQNVYNVSPTQEINRPQYNTSSGSVLMAKEGSAIPTRPTPSYENVVDYNAGQDVYAQVNKQGRSNRLQTKTNSSNSIVV</sequence>
<protein>
    <submittedName>
        <fullName evidence="3">Uncharacterized protein</fullName>
    </submittedName>
</protein>
<proteinExistence type="predicted"/>